<feature type="repeat" description="TPR" evidence="3">
    <location>
        <begin position="219"/>
        <end position="252"/>
    </location>
</feature>
<keyword evidence="2 3" id="KW-0802">TPR repeat</keyword>
<feature type="compositionally biased region" description="Low complexity" evidence="4">
    <location>
        <begin position="70"/>
        <end position="83"/>
    </location>
</feature>
<dbReference type="RefSeq" id="WP_373657099.1">
    <property type="nucleotide sequence ID" value="NZ_JBGUAW010000012.1"/>
</dbReference>
<organism evidence="6 7">
    <name type="scientific">Thiohalorhabdus methylotrophus</name>
    <dbReference type="NCBI Taxonomy" id="3242694"/>
    <lineage>
        <taxon>Bacteria</taxon>
        <taxon>Pseudomonadati</taxon>
        <taxon>Pseudomonadota</taxon>
        <taxon>Gammaproteobacteria</taxon>
        <taxon>Thiohalorhabdales</taxon>
        <taxon>Thiohalorhabdaceae</taxon>
        <taxon>Thiohalorhabdus</taxon>
    </lineage>
</organism>
<dbReference type="EMBL" id="JBGUAW010000012">
    <property type="protein sequence ID" value="MFA9462309.1"/>
    <property type="molecule type" value="Genomic_DNA"/>
</dbReference>
<feature type="region of interest" description="Disordered" evidence="4">
    <location>
        <begin position="70"/>
        <end position="207"/>
    </location>
</feature>
<reference evidence="6 7" key="1">
    <citation type="submission" date="2024-08" db="EMBL/GenBank/DDBJ databases">
        <title>Whole-genome sequencing of halo(alkali)philic microorganisms from hypersaline lakes.</title>
        <authorList>
            <person name="Sorokin D.Y."/>
            <person name="Merkel A.Y."/>
            <person name="Messina E."/>
            <person name="Yakimov M."/>
        </authorList>
    </citation>
    <scope>NUCLEOTIDE SEQUENCE [LARGE SCALE GENOMIC DNA]</scope>
    <source>
        <strain evidence="6 7">Cl-TMA</strain>
    </source>
</reference>
<dbReference type="SUPFAM" id="SSF48452">
    <property type="entry name" value="TPR-like"/>
    <property type="match status" value="1"/>
</dbReference>
<dbReference type="InterPro" id="IPR019734">
    <property type="entry name" value="TPR_rpt"/>
</dbReference>
<feature type="region of interest" description="Disordered" evidence="4">
    <location>
        <begin position="15"/>
        <end position="35"/>
    </location>
</feature>
<gene>
    <name evidence="6" type="ORF">ACERLL_15955</name>
</gene>
<feature type="transmembrane region" description="Helical" evidence="5">
    <location>
        <begin position="40"/>
        <end position="61"/>
    </location>
</feature>
<keyword evidence="5" id="KW-1133">Transmembrane helix</keyword>
<evidence type="ECO:0000256" key="5">
    <source>
        <dbReference type="SAM" id="Phobius"/>
    </source>
</evidence>
<evidence type="ECO:0000256" key="3">
    <source>
        <dbReference type="PROSITE-ProRule" id="PRU00339"/>
    </source>
</evidence>
<dbReference type="PANTHER" id="PTHR45586:SF1">
    <property type="entry name" value="LIPOPOLYSACCHARIDE ASSEMBLY PROTEIN B"/>
    <property type="match status" value="1"/>
</dbReference>
<feature type="compositionally biased region" description="Pro residues" evidence="4">
    <location>
        <begin position="121"/>
        <end position="131"/>
    </location>
</feature>
<dbReference type="InterPro" id="IPR051012">
    <property type="entry name" value="CellSynth/LPSAsmb/PSIAsmb"/>
</dbReference>
<dbReference type="PANTHER" id="PTHR45586">
    <property type="entry name" value="TPR REPEAT-CONTAINING PROTEIN PA4667"/>
    <property type="match status" value="1"/>
</dbReference>
<dbReference type="PROSITE" id="PS50005">
    <property type="entry name" value="TPR"/>
    <property type="match status" value="3"/>
</dbReference>
<keyword evidence="5" id="KW-0472">Membrane</keyword>
<keyword evidence="7" id="KW-1185">Reference proteome</keyword>
<evidence type="ECO:0000256" key="1">
    <source>
        <dbReference type="ARBA" id="ARBA00022737"/>
    </source>
</evidence>
<evidence type="ECO:0000313" key="7">
    <source>
        <dbReference type="Proteomes" id="UP001575181"/>
    </source>
</evidence>
<sequence>MSLINEVLRKLDREPASSRMRNLPPHLQPARRHRPGQGHLAGWILAAFLAGGVSGVGVWWWTSMQARRAPAPAAEGPGATEPAVQQRKGETRKPATPREDEGDTGPGPAAGQVAHREKPVSPKPIPEPPMAAAPESGATAPPPEASERDRSGAAEGAEALRRPMLKESPDIPPKIAVNPNAEPLPRETAATGAPGAEQDPSRASVQVEVPDEVRKRRRASALARSGYQALEAGRYAEARSRLREALRLDPGSPDVMNNLALARWRSGRKSEAVDGLLDGVAEHPGNVRLARNLAHFLIRKGTDEQRASGAPILTEALGEQDRAELYALVGRLYRELGRFEEAATIYRHGLTRKGSRWRLLLGLGQALESRGKREEAREVYGKALDRLPAGQDQLHERLSARIQSLRPGGD</sequence>
<proteinExistence type="predicted"/>
<evidence type="ECO:0000256" key="2">
    <source>
        <dbReference type="ARBA" id="ARBA00022803"/>
    </source>
</evidence>
<dbReference type="Proteomes" id="UP001575181">
    <property type="component" value="Unassembled WGS sequence"/>
</dbReference>
<feature type="compositionally biased region" description="Basic and acidic residues" evidence="4">
    <location>
        <begin position="87"/>
        <end position="99"/>
    </location>
</feature>
<dbReference type="SMART" id="SM00028">
    <property type="entry name" value="TPR"/>
    <property type="match status" value="4"/>
</dbReference>
<dbReference type="InterPro" id="IPR011990">
    <property type="entry name" value="TPR-like_helical_dom_sf"/>
</dbReference>
<protein>
    <submittedName>
        <fullName evidence="6">Tetratricopeptide repeat protein</fullName>
    </submittedName>
</protein>
<feature type="repeat" description="TPR" evidence="3">
    <location>
        <begin position="357"/>
        <end position="390"/>
    </location>
</feature>
<feature type="compositionally biased region" description="Basic and acidic residues" evidence="4">
    <location>
        <begin position="145"/>
        <end position="169"/>
    </location>
</feature>
<comment type="caution">
    <text evidence="6">The sequence shown here is derived from an EMBL/GenBank/DDBJ whole genome shotgun (WGS) entry which is preliminary data.</text>
</comment>
<name>A0ABV4U0F3_9GAMM</name>
<feature type="repeat" description="TPR" evidence="3">
    <location>
        <begin position="323"/>
        <end position="356"/>
    </location>
</feature>
<dbReference type="Pfam" id="PF13432">
    <property type="entry name" value="TPR_16"/>
    <property type="match status" value="1"/>
</dbReference>
<dbReference type="Pfam" id="PF14559">
    <property type="entry name" value="TPR_19"/>
    <property type="match status" value="1"/>
</dbReference>
<keyword evidence="1" id="KW-0677">Repeat</keyword>
<keyword evidence="5" id="KW-0812">Transmembrane</keyword>
<accession>A0ABV4U0F3</accession>
<dbReference type="Gene3D" id="1.25.40.10">
    <property type="entry name" value="Tetratricopeptide repeat domain"/>
    <property type="match status" value="2"/>
</dbReference>
<evidence type="ECO:0000256" key="4">
    <source>
        <dbReference type="SAM" id="MobiDB-lite"/>
    </source>
</evidence>
<evidence type="ECO:0000313" key="6">
    <source>
        <dbReference type="EMBL" id="MFA9462309.1"/>
    </source>
</evidence>